<dbReference type="Gene3D" id="2.60.40.10">
    <property type="entry name" value="Immunoglobulins"/>
    <property type="match status" value="2"/>
</dbReference>
<dbReference type="EMBL" id="SGWX01000001">
    <property type="protein sequence ID" value="RZS60431.1"/>
    <property type="molecule type" value="Genomic_DNA"/>
</dbReference>
<keyword evidence="7" id="KW-1185">Reference proteome</keyword>
<feature type="transmembrane region" description="Helical" evidence="1">
    <location>
        <begin position="447"/>
        <end position="475"/>
    </location>
</feature>
<feature type="signal peptide" evidence="2">
    <location>
        <begin position="1"/>
        <end position="32"/>
    </location>
</feature>
<dbReference type="AlphaFoldDB" id="A0A4Q7LZZ7"/>
<evidence type="ECO:0000259" key="5">
    <source>
        <dbReference type="Pfam" id="PF20623"/>
    </source>
</evidence>
<keyword evidence="1" id="KW-0472">Membrane</keyword>
<proteinExistence type="predicted"/>
<evidence type="ECO:0000256" key="2">
    <source>
        <dbReference type="SAM" id="SignalP"/>
    </source>
</evidence>
<accession>A0A4Q7LZZ7</accession>
<dbReference type="InterPro" id="IPR032364">
    <property type="entry name" value="GramPos_pilinD1_N"/>
</dbReference>
<dbReference type="Gene3D" id="2.60.40.740">
    <property type="match status" value="1"/>
</dbReference>
<evidence type="ECO:0000313" key="7">
    <source>
        <dbReference type="Proteomes" id="UP000293852"/>
    </source>
</evidence>
<feature type="domain" description="Sgo0707-like N2" evidence="5">
    <location>
        <begin position="222"/>
        <end position="295"/>
    </location>
</feature>
<dbReference type="Pfam" id="PF16555">
    <property type="entry name" value="GramPos_pilinD1"/>
    <property type="match status" value="1"/>
</dbReference>
<gene>
    <name evidence="6" type="ORF">EV386_0689</name>
</gene>
<feature type="domain" description="Gram-positive pilin subunit D1 N-terminal" evidence="3">
    <location>
        <begin position="44"/>
        <end position="187"/>
    </location>
</feature>
<dbReference type="InterPro" id="IPR041033">
    <property type="entry name" value="SpaA_PFL_dom_1"/>
</dbReference>
<keyword evidence="1" id="KW-1133">Transmembrane helix</keyword>
<comment type="caution">
    <text evidence="6">The sequence shown here is derived from an EMBL/GenBank/DDBJ whole genome shotgun (WGS) entry which is preliminary data.</text>
</comment>
<dbReference type="Pfam" id="PF20623">
    <property type="entry name" value="Sgo0707_N2"/>
    <property type="match status" value="1"/>
</dbReference>
<dbReference type="NCBIfam" id="NF033902">
    <property type="entry name" value="iso_D2_wall_anc"/>
    <property type="match status" value="1"/>
</dbReference>
<protein>
    <submittedName>
        <fullName evidence="6">LPXTG-motif cell wall-anchored protein/fimbrial isopeptide formation D2 family protein</fullName>
    </submittedName>
</protein>
<dbReference type="Pfam" id="PF17802">
    <property type="entry name" value="SpaA"/>
    <property type="match status" value="1"/>
</dbReference>
<feature type="domain" description="SpaA-like prealbumin fold" evidence="4">
    <location>
        <begin position="334"/>
        <end position="435"/>
    </location>
</feature>
<dbReference type="InterPro" id="IPR048052">
    <property type="entry name" value="FM1-like"/>
</dbReference>
<organism evidence="6 7">
    <name type="scientific">Xylanimonas ulmi</name>
    <dbReference type="NCBI Taxonomy" id="228973"/>
    <lineage>
        <taxon>Bacteria</taxon>
        <taxon>Bacillati</taxon>
        <taxon>Actinomycetota</taxon>
        <taxon>Actinomycetes</taxon>
        <taxon>Micrococcales</taxon>
        <taxon>Promicromonosporaceae</taxon>
        <taxon>Xylanimonas</taxon>
    </lineage>
</organism>
<name>A0A4Q7LZZ7_9MICO</name>
<dbReference type="GO" id="GO:0005975">
    <property type="term" value="P:carbohydrate metabolic process"/>
    <property type="evidence" value="ECO:0007669"/>
    <property type="project" value="UniProtKB-ARBA"/>
</dbReference>
<reference evidence="6 7" key="1">
    <citation type="submission" date="2019-02" db="EMBL/GenBank/DDBJ databases">
        <title>Sequencing the genomes of 1000 actinobacteria strains.</title>
        <authorList>
            <person name="Klenk H.-P."/>
        </authorList>
    </citation>
    <scope>NUCLEOTIDE SEQUENCE [LARGE SCALE GENOMIC DNA]</scope>
    <source>
        <strain evidence="6 7">DSM 16932</strain>
    </source>
</reference>
<keyword evidence="2" id="KW-0732">Signal</keyword>
<evidence type="ECO:0000259" key="4">
    <source>
        <dbReference type="Pfam" id="PF17802"/>
    </source>
</evidence>
<evidence type="ECO:0000313" key="6">
    <source>
        <dbReference type="EMBL" id="RZS60431.1"/>
    </source>
</evidence>
<feature type="chain" id="PRO_5020321154" evidence="2">
    <location>
        <begin position="33"/>
        <end position="485"/>
    </location>
</feature>
<dbReference type="InterPro" id="IPR046473">
    <property type="entry name" value="Sgo0707-like_N2"/>
</dbReference>
<dbReference type="NCBIfam" id="TIGR04226">
    <property type="entry name" value="RrgB_K2N_iso_D2"/>
    <property type="match status" value="1"/>
</dbReference>
<evidence type="ECO:0000259" key="3">
    <source>
        <dbReference type="Pfam" id="PF16555"/>
    </source>
</evidence>
<dbReference type="InterPro" id="IPR013783">
    <property type="entry name" value="Ig-like_fold"/>
</dbReference>
<dbReference type="Proteomes" id="UP000293852">
    <property type="component" value="Unassembled WGS sequence"/>
</dbReference>
<keyword evidence="1" id="KW-0812">Transmembrane</keyword>
<sequence>MHMTIRRGLRSAALATLMGALALTLGAGTARAADPSPVIDPKAKGSITIHKYATTTTPTTPGDGAVQEEPDGVEPMDGVTFTVAQVLGVDGAYDLTTNAGWRALSGLTPEVAQAEPFGVVRQVTTGTDGPQGVAVAANLPVGVYLVTETVYPAGATAASPFLITVPMTDPGEGTAWLYDVHAYPKNSIVGATKTVDDDPSALFHDVMWTIVADIPDVPVIDTYLIVDMLDARLDYQDATVSLTGQAPLAPEDYTVEFHPATSTVVVAFTAQGLATLADRSAEQVKVVIATKANATGQIPNTAIVYPNAASLQAAPGEPGGPVTTPEVETKWGSITLVKRAETEQGAVLPGAQFAVYLTQADARAGVNAIATGTTGADGSLTFTGLRYSDFSDGVPVAVGDPGYQSYWIAETAAPVGYTPLAEPFEVAVVSEGETVRTIVNLPVTTGFGLPLTGGAGTGMLLLAGALIIVGMALLVTRRRRPSGEV</sequence>
<evidence type="ECO:0000256" key="1">
    <source>
        <dbReference type="SAM" id="Phobius"/>
    </source>
</evidence>
<dbReference type="NCBIfam" id="TIGR01167">
    <property type="entry name" value="LPXTG_anchor"/>
    <property type="match status" value="1"/>
</dbReference>
<dbReference type="InterPro" id="IPR026466">
    <property type="entry name" value="Fim_isopep_form_D2_dom"/>
</dbReference>